<name>A0A4U0ZCB7_9ALTE</name>
<reference evidence="2 3" key="1">
    <citation type="submission" date="2019-04" db="EMBL/GenBank/DDBJ databases">
        <title>Alteromonas portus sp. nov., an alginate lyase-excreting marine bacterium.</title>
        <authorList>
            <person name="Huang H."/>
            <person name="Mo K."/>
            <person name="Bao S."/>
        </authorList>
    </citation>
    <scope>NUCLEOTIDE SEQUENCE [LARGE SCALE GENOMIC DNA]</scope>
    <source>
        <strain evidence="2 3">HB161718</strain>
    </source>
</reference>
<evidence type="ECO:0000313" key="3">
    <source>
        <dbReference type="Proteomes" id="UP000305471"/>
    </source>
</evidence>
<evidence type="ECO:0000259" key="1">
    <source>
        <dbReference type="Pfam" id="PF23343"/>
    </source>
</evidence>
<feature type="domain" description="Replication-associated protein ORF2/G2P" evidence="1">
    <location>
        <begin position="80"/>
        <end position="176"/>
    </location>
</feature>
<sequence length="256" mass="30041">MFQCTNRKTDEKTHQNDLETQITKRTASGFISLSTTGTPTEIHKIDRDQSRLRRMNHGVLTSARLHEEDLQQRKARYRRAMVTLTYRNTDDWRADDVSYFMRLVRQWCKRRRIDVRYVWVAELQKRGAVHYHIIFWLPIGVTLPKPDKQGWWPHGMTRIEWVKRPVAYLAKYVSKGEDKKFPKGCRIHAFGGLSESGRNERCWWLMPTWVKEIADIDDKPRRAKGGGIVLKSTGEIVKSPWKVIMTGMGIFVVKIA</sequence>
<gene>
    <name evidence="2" type="ORF">E5672_07220</name>
</gene>
<dbReference type="OrthoDB" id="9129069at2"/>
<protein>
    <recommendedName>
        <fullName evidence="1">Replication-associated protein ORF2/G2P domain-containing protein</fullName>
    </recommendedName>
</protein>
<evidence type="ECO:0000313" key="2">
    <source>
        <dbReference type="EMBL" id="TKB03869.1"/>
    </source>
</evidence>
<dbReference type="EMBL" id="SWCO01000003">
    <property type="protein sequence ID" value="TKB03869.1"/>
    <property type="molecule type" value="Genomic_DNA"/>
</dbReference>
<dbReference type="Proteomes" id="UP000305471">
    <property type="component" value="Unassembled WGS sequence"/>
</dbReference>
<keyword evidence="3" id="KW-1185">Reference proteome</keyword>
<dbReference type="AlphaFoldDB" id="A0A4U0ZCB7"/>
<accession>A0A4U0ZCB7</accession>
<dbReference type="Pfam" id="PF23343">
    <property type="entry name" value="REP_ORF2-G2P"/>
    <property type="match status" value="1"/>
</dbReference>
<comment type="caution">
    <text evidence="2">The sequence shown here is derived from an EMBL/GenBank/DDBJ whole genome shotgun (WGS) entry which is preliminary data.</text>
</comment>
<dbReference type="RefSeq" id="WP_136781584.1">
    <property type="nucleotide sequence ID" value="NZ_SWCO01000003.1"/>
</dbReference>
<dbReference type="InterPro" id="IPR056906">
    <property type="entry name" value="ORF2/G2P_dom"/>
</dbReference>
<proteinExistence type="predicted"/>
<organism evidence="2 3">
    <name type="scientific">Alteromonas portus</name>
    <dbReference type="NCBI Taxonomy" id="2565549"/>
    <lineage>
        <taxon>Bacteria</taxon>
        <taxon>Pseudomonadati</taxon>
        <taxon>Pseudomonadota</taxon>
        <taxon>Gammaproteobacteria</taxon>
        <taxon>Alteromonadales</taxon>
        <taxon>Alteromonadaceae</taxon>
        <taxon>Alteromonas/Salinimonas group</taxon>
        <taxon>Alteromonas</taxon>
    </lineage>
</organism>